<name>A0A483CTC9_9EURY</name>
<organism evidence="10 11">
    <name type="scientific">Methanofollis fontis</name>
    <dbReference type="NCBI Taxonomy" id="2052832"/>
    <lineage>
        <taxon>Archaea</taxon>
        <taxon>Methanobacteriati</taxon>
        <taxon>Methanobacteriota</taxon>
        <taxon>Stenosarchaea group</taxon>
        <taxon>Methanomicrobia</taxon>
        <taxon>Methanomicrobiales</taxon>
        <taxon>Methanomicrobiaceae</taxon>
        <taxon>Methanofollis</taxon>
    </lineage>
</organism>
<evidence type="ECO:0000256" key="2">
    <source>
        <dbReference type="ARBA" id="ARBA00014793"/>
    </source>
</evidence>
<gene>
    <name evidence="7" type="primary">rfcL</name>
    <name evidence="10" type="ORF">CUJ86_04660</name>
</gene>
<dbReference type="HAMAP" id="MF_01508">
    <property type="entry name" value="RfcL"/>
    <property type="match status" value="1"/>
</dbReference>
<comment type="function">
    <text evidence="7">Part of the RFC clamp loader complex which loads the PCNA sliding clamp onto DNA.</text>
</comment>
<dbReference type="GO" id="GO:0003689">
    <property type="term" value="F:DNA clamp loader activity"/>
    <property type="evidence" value="ECO:0007669"/>
    <property type="project" value="UniProtKB-UniRule"/>
</dbReference>
<comment type="caution">
    <text evidence="10">The sequence shown here is derived from an EMBL/GenBank/DDBJ whole genome shotgun (WGS) entry which is preliminary data.</text>
</comment>
<dbReference type="OrthoDB" id="8658at2157"/>
<evidence type="ECO:0000256" key="4">
    <source>
        <dbReference type="ARBA" id="ARBA00022741"/>
    </source>
</evidence>
<feature type="region of interest" description="Disordered" evidence="8">
    <location>
        <begin position="451"/>
        <end position="490"/>
    </location>
</feature>
<evidence type="ECO:0000256" key="8">
    <source>
        <dbReference type="SAM" id="MobiDB-lite"/>
    </source>
</evidence>
<dbReference type="PANTHER" id="PTHR23389:SF6">
    <property type="entry name" value="REPLICATION FACTOR C SUBUNIT 1"/>
    <property type="match status" value="1"/>
</dbReference>
<comment type="similarity">
    <text evidence="1 7">Belongs to the activator 1 small subunits family. RfcL subfamily.</text>
</comment>
<evidence type="ECO:0000313" key="11">
    <source>
        <dbReference type="Proteomes" id="UP000292580"/>
    </source>
</evidence>
<dbReference type="Pfam" id="PF21960">
    <property type="entry name" value="RCF1-5-like_lid"/>
    <property type="match status" value="1"/>
</dbReference>
<dbReference type="SMART" id="SM00382">
    <property type="entry name" value="AAA"/>
    <property type="match status" value="1"/>
</dbReference>
<dbReference type="GO" id="GO:0016887">
    <property type="term" value="F:ATP hydrolysis activity"/>
    <property type="evidence" value="ECO:0007669"/>
    <property type="project" value="InterPro"/>
</dbReference>
<dbReference type="InterPro" id="IPR047854">
    <property type="entry name" value="RFC_lid"/>
</dbReference>
<reference evidence="10 11" key="1">
    <citation type="submission" date="2017-11" db="EMBL/GenBank/DDBJ databases">
        <title>Isolation and Characterization of Methanofollis Species from Methane Seep Offshore SW Taiwan.</title>
        <authorList>
            <person name="Teng N.-H."/>
            <person name="Lai M.-C."/>
            <person name="Chen S.-C."/>
        </authorList>
    </citation>
    <scope>NUCLEOTIDE SEQUENCE [LARGE SCALE GENOMIC DNA]</scope>
    <source>
        <strain evidence="10 11">FWC-SCC2</strain>
    </source>
</reference>
<feature type="domain" description="AAA+ ATPase" evidence="9">
    <location>
        <begin position="75"/>
        <end position="206"/>
    </location>
</feature>
<dbReference type="Proteomes" id="UP000292580">
    <property type="component" value="Unassembled WGS sequence"/>
</dbReference>
<dbReference type="InterPro" id="IPR003593">
    <property type="entry name" value="AAA+_ATPase"/>
</dbReference>
<evidence type="ECO:0000256" key="7">
    <source>
        <dbReference type="HAMAP-Rule" id="MF_01508"/>
    </source>
</evidence>
<evidence type="ECO:0000259" key="9">
    <source>
        <dbReference type="SMART" id="SM00382"/>
    </source>
</evidence>
<keyword evidence="5 7" id="KW-0067">ATP-binding</keyword>
<feature type="binding site" evidence="7">
    <location>
        <begin position="83"/>
        <end position="90"/>
    </location>
    <ligand>
        <name>ATP</name>
        <dbReference type="ChEBI" id="CHEBI:30616"/>
    </ligand>
</feature>
<dbReference type="Gene3D" id="3.40.50.300">
    <property type="entry name" value="P-loop containing nucleotide triphosphate hydrolases"/>
    <property type="match status" value="1"/>
</dbReference>
<evidence type="ECO:0000256" key="5">
    <source>
        <dbReference type="ARBA" id="ARBA00022840"/>
    </source>
</evidence>
<keyword evidence="3 7" id="KW-0235">DNA replication</keyword>
<protein>
    <recommendedName>
        <fullName evidence="2 7">Replication factor C large subunit</fullName>
        <shortName evidence="7">RFC large subunit</shortName>
    </recommendedName>
    <alternativeName>
        <fullName evidence="6 7">Clamp loader large subunit</fullName>
    </alternativeName>
</protein>
<dbReference type="Pfam" id="PF00004">
    <property type="entry name" value="AAA"/>
    <property type="match status" value="1"/>
</dbReference>
<dbReference type="InterPro" id="IPR027417">
    <property type="entry name" value="P-loop_NTPase"/>
</dbReference>
<dbReference type="EMBL" id="PGCL01000002">
    <property type="protein sequence ID" value="TAJ44603.1"/>
    <property type="molecule type" value="Genomic_DNA"/>
</dbReference>
<dbReference type="PANTHER" id="PTHR23389">
    <property type="entry name" value="CHROMOSOME TRANSMISSION FIDELITY FACTOR 18"/>
    <property type="match status" value="1"/>
</dbReference>
<dbReference type="InterPro" id="IPR023935">
    <property type="entry name" value="Rep_factor-C_lsu"/>
</dbReference>
<dbReference type="GO" id="GO:0006260">
    <property type="term" value="P:DNA replication"/>
    <property type="evidence" value="ECO:0007669"/>
    <property type="project" value="UniProtKB-UniRule"/>
</dbReference>
<dbReference type="CDD" id="cd00009">
    <property type="entry name" value="AAA"/>
    <property type="match status" value="1"/>
</dbReference>
<proteinExistence type="inferred from homology"/>
<dbReference type="GO" id="GO:0005524">
    <property type="term" value="F:ATP binding"/>
    <property type="evidence" value="ECO:0007669"/>
    <property type="project" value="UniProtKB-UniRule"/>
</dbReference>
<feature type="compositionally biased region" description="Polar residues" evidence="8">
    <location>
        <begin position="479"/>
        <end position="490"/>
    </location>
</feature>
<comment type="subunit">
    <text evidence="7">Heteromultimer composed of small subunits (RfcS) and large subunits (RfcL).</text>
</comment>
<dbReference type="InterPro" id="IPR003959">
    <property type="entry name" value="ATPase_AAA_core"/>
</dbReference>
<evidence type="ECO:0000256" key="6">
    <source>
        <dbReference type="ARBA" id="ARBA00032141"/>
    </source>
</evidence>
<evidence type="ECO:0000256" key="1">
    <source>
        <dbReference type="ARBA" id="ARBA00006878"/>
    </source>
</evidence>
<keyword evidence="11" id="KW-1185">Reference proteome</keyword>
<accession>A0A483CTC9</accession>
<keyword evidence="4 7" id="KW-0547">Nucleotide-binding</keyword>
<dbReference type="NCBIfam" id="NF003229">
    <property type="entry name" value="PRK04195.1-5"/>
    <property type="match status" value="1"/>
</dbReference>
<evidence type="ECO:0000313" key="10">
    <source>
        <dbReference type="EMBL" id="TAJ44603.1"/>
    </source>
</evidence>
<dbReference type="AlphaFoldDB" id="A0A483CTC9"/>
<dbReference type="SUPFAM" id="SSF52540">
    <property type="entry name" value="P-loop containing nucleoside triphosphate hydrolases"/>
    <property type="match status" value="1"/>
</dbReference>
<evidence type="ECO:0000256" key="3">
    <source>
        <dbReference type="ARBA" id="ARBA00022705"/>
    </source>
</evidence>
<dbReference type="CDD" id="cd18140">
    <property type="entry name" value="HLD_clamp_RFC"/>
    <property type="match status" value="1"/>
</dbReference>
<sequence>MDCREVRYFLNGSAPPNHQITSRPSTHSGASVTVASEITAQDWTEKYRPHSLTDLVGNGPAVRELVDWARSWKVGSPPLILHGKPGIGKTSAAHALAHDMEWEIVELNASDQRTKAVIERIAGTSSATRSLSGAERKLIILDEADNLHGTADRGGARAIIEIIRTSRQPIVLIANDLYGLAKELKAIGEPVQFRAIQARSIVPRLRDICREEEIACSPAALTKIAENAGGDVRSAVNMLQASAIGRQEVDEEDVQSSSKDQRATIFDLIAATFAGKPDVDLLNLNRAVDDTPDTVVQWIEGNLHALTDPTAAAKAYAAVSRADEWIGLTYRRQYYTLWRYANATMLLGVKAAAGGAGIRQRIMPPSRWRRMGAARKQKAVRASVMQKLSRAMDLPQHTIREEYLTLLTLLIEDHPLAFARNLDLDADELNFFLHDKQRARSVIKEMKALQKGLKKKEETVPEPEEPPAADPPKKEERQPTLNQATLFDSF</sequence>
<dbReference type="Gene3D" id="1.10.8.60">
    <property type="match status" value="1"/>
</dbReference>